<dbReference type="EMBL" id="SZYD01000019">
    <property type="protein sequence ID" value="KAD2393452.1"/>
    <property type="molecule type" value="Genomic_DNA"/>
</dbReference>
<keyword evidence="3" id="KW-1185">Reference proteome</keyword>
<dbReference type="AlphaFoldDB" id="A0A5N6LMJ9"/>
<feature type="compositionally biased region" description="Gly residues" evidence="1">
    <location>
        <begin position="35"/>
        <end position="50"/>
    </location>
</feature>
<dbReference type="Proteomes" id="UP000326396">
    <property type="component" value="Linkage Group LG9"/>
</dbReference>
<accession>A0A5N6LMJ9</accession>
<organism evidence="2 3">
    <name type="scientific">Mikania micrantha</name>
    <name type="common">bitter vine</name>
    <dbReference type="NCBI Taxonomy" id="192012"/>
    <lineage>
        <taxon>Eukaryota</taxon>
        <taxon>Viridiplantae</taxon>
        <taxon>Streptophyta</taxon>
        <taxon>Embryophyta</taxon>
        <taxon>Tracheophyta</taxon>
        <taxon>Spermatophyta</taxon>
        <taxon>Magnoliopsida</taxon>
        <taxon>eudicotyledons</taxon>
        <taxon>Gunneridae</taxon>
        <taxon>Pentapetalae</taxon>
        <taxon>asterids</taxon>
        <taxon>campanulids</taxon>
        <taxon>Asterales</taxon>
        <taxon>Asteraceae</taxon>
        <taxon>Asteroideae</taxon>
        <taxon>Heliantheae alliance</taxon>
        <taxon>Eupatorieae</taxon>
        <taxon>Mikania</taxon>
    </lineage>
</organism>
<feature type="region of interest" description="Disordered" evidence="1">
    <location>
        <begin position="1"/>
        <end position="76"/>
    </location>
</feature>
<evidence type="ECO:0000313" key="3">
    <source>
        <dbReference type="Proteomes" id="UP000326396"/>
    </source>
</evidence>
<evidence type="ECO:0000256" key="1">
    <source>
        <dbReference type="SAM" id="MobiDB-lite"/>
    </source>
</evidence>
<evidence type="ECO:0000313" key="2">
    <source>
        <dbReference type="EMBL" id="KAD2393452.1"/>
    </source>
</evidence>
<comment type="caution">
    <text evidence="2">The sequence shown here is derived from an EMBL/GenBank/DDBJ whole genome shotgun (WGS) entry which is preliminary data.</text>
</comment>
<reference evidence="2 3" key="1">
    <citation type="submission" date="2019-05" db="EMBL/GenBank/DDBJ databases">
        <title>Mikania micrantha, genome provides insights into the molecular mechanism of rapid growth.</title>
        <authorList>
            <person name="Liu B."/>
        </authorList>
    </citation>
    <scope>NUCLEOTIDE SEQUENCE [LARGE SCALE GENOMIC DNA]</scope>
    <source>
        <strain evidence="2">NLD-2019</strain>
        <tissue evidence="2">Leaf</tissue>
    </source>
</reference>
<feature type="compositionally biased region" description="Pro residues" evidence="1">
    <location>
        <begin position="1"/>
        <end position="10"/>
    </location>
</feature>
<name>A0A5N6LMJ9_9ASTR</name>
<protein>
    <submittedName>
        <fullName evidence="2">Uncharacterized protein</fullName>
    </submittedName>
</protein>
<gene>
    <name evidence="2" type="ORF">E3N88_40429</name>
</gene>
<proteinExistence type="predicted"/>
<sequence length="386" mass="43165">MRCISPPCPEVRPGQKRRAAERRGSDSQIAIEPKVGGGEGAAGSGIGGAKEGQNPRKRNKRTSVDRKGVGGGSWSKHWPRLGIETVVAAKDKGIGRGVYGWCQTGPPPLLGRHLRSVSFISSVLSLSFVMEYRTDMGSQRSSVTKTFLDAFVVRYWIPLELCPVVPPTSSSVQDVHAGMVAIYTSFFSFSNFRIPVSRFLCGILQYYNVHLTQLVPLSRQHRLFSETRNRYWRKLLVALWLPVMRSKPWYVKNPSRDSCPEAQDAEVNHSDHFVPDWKLTNGVVLETPNLCREFMMGVRPPVEESRNASLSHRRLSNEGCTTGVSKPCSNIWRHPWDIVPNSHTAMSLDETTTPIENEMLVQGFDTCVCQTPLAVQMVVTTRARQN</sequence>